<evidence type="ECO:0000256" key="6">
    <source>
        <dbReference type="ARBA" id="ARBA00022801"/>
    </source>
</evidence>
<keyword evidence="4" id="KW-0677">Repeat</keyword>
<name>A0A7C9NFQ9_9ACTN</name>
<evidence type="ECO:0000256" key="1">
    <source>
        <dbReference type="ARBA" id="ARBA00012513"/>
    </source>
</evidence>
<dbReference type="InterPro" id="IPR027417">
    <property type="entry name" value="P-loop_NTPase"/>
</dbReference>
<dbReference type="AlphaFoldDB" id="A0A7C9NFQ9"/>
<dbReference type="GO" id="GO:0004674">
    <property type="term" value="F:protein serine/threonine kinase activity"/>
    <property type="evidence" value="ECO:0007669"/>
    <property type="project" value="UniProtKB-EC"/>
</dbReference>
<keyword evidence="2" id="KW-0597">Phosphoprotein</keyword>
<dbReference type="EMBL" id="WXEW01000005">
    <property type="protein sequence ID" value="NAS23855.1"/>
    <property type="molecule type" value="Genomic_DNA"/>
</dbReference>
<comment type="caution">
    <text evidence="8">The sequence shown here is derived from an EMBL/GenBank/DDBJ whole genome shotgun (WGS) entry which is preliminary data.</text>
</comment>
<dbReference type="GO" id="GO:0005524">
    <property type="term" value="F:ATP binding"/>
    <property type="evidence" value="ECO:0007669"/>
    <property type="project" value="InterPro"/>
</dbReference>
<dbReference type="SUPFAM" id="SSF52540">
    <property type="entry name" value="P-loop containing nucleoside triphosphate hydrolases"/>
    <property type="match status" value="2"/>
</dbReference>
<evidence type="ECO:0000256" key="3">
    <source>
        <dbReference type="ARBA" id="ARBA00022679"/>
    </source>
</evidence>
<dbReference type="GO" id="GO:0016787">
    <property type="term" value="F:hydrolase activity"/>
    <property type="evidence" value="ECO:0007669"/>
    <property type="project" value="UniProtKB-KW"/>
</dbReference>
<evidence type="ECO:0000313" key="8">
    <source>
        <dbReference type="EMBL" id="NAS23855.1"/>
    </source>
</evidence>
<dbReference type="Pfam" id="PF06745">
    <property type="entry name" value="ATPase"/>
    <property type="match status" value="2"/>
</dbReference>
<evidence type="ECO:0000256" key="4">
    <source>
        <dbReference type="ARBA" id="ARBA00022737"/>
    </source>
</evidence>
<dbReference type="Gene3D" id="3.40.50.300">
    <property type="entry name" value="P-loop containing nucleotide triphosphate hydrolases"/>
    <property type="match status" value="2"/>
</dbReference>
<dbReference type="PIRSF" id="PIRSF039117">
    <property type="entry name" value="KaiC"/>
    <property type="match status" value="1"/>
</dbReference>
<organism evidence="8 9">
    <name type="scientific">Herbidospora solisilvae</name>
    <dbReference type="NCBI Taxonomy" id="2696284"/>
    <lineage>
        <taxon>Bacteria</taxon>
        <taxon>Bacillati</taxon>
        <taxon>Actinomycetota</taxon>
        <taxon>Actinomycetes</taxon>
        <taxon>Streptosporangiales</taxon>
        <taxon>Streptosporangiaceae</taxon>
        <taxon>Herbidospora</taxon>
    </lineage>
</organism>
<dbReference type="PROSITE" id="PS51146">
    <property type="entry name" value="KAIC"/>
    <property type="match status" value="2"/>
</dbReference>
<evidence type="ECO:0000256" key="2">
    <source>
        <dbReference type="ARBA" id="ARBA00022553"/>
    </source>
</evidence>
<dbReference type="PANTHER" id="PTHR42926:SF1">
    <property type="entry name" value="CIRCADIAN CLOCK OSCILLATOR PROTEIN KAIC 1"/>
    <property type="match status" value="1"/>
</dbReference>
<dbReference type="InterPro" id="IPR051347">
    <property type="entry name" value="Circadian_clock_KaiC-rel"/>
</dbReference>
<gene>
    <name evidence="8" type="primary">kaiC</name>
    <name evidence="8" type="ORF">GT755_19420</name>
</gene>
<protein>
    <recommendedName>
        <fullName evidence="1">non-specific serine/threonine protein kinase</fullName>
        <ecNumber evidence="1">2.7.11.1</ecNumber>
    </recommendedName>
</protein>
<proteinExistence type="predicted"/>
<dbReference type="InterPro" id="IPR030665">
    <property type="entry name" value="KaiC"/>
</dbReference>
<dbReference type="NCBIfam" id="NF006799">
    <property type="entry name" value="PRK09302.1"/>
    <property type="match status" value="1"/>
</dbReference>
<evidence type="ECO:0000259" key="7">
    <source>
        <dbReference type="PROSITE" id="PS51146"/>
    </source>
</evidence>
<keyword evidence="6" id="KW-0378">Hydrolase</keyword>
<evidence type="ECO:0000256" key="5">
    <source>
        <dbReference type="ARBA" id="ARBA00022777"/>
    </source>
</evidence>
<keyword evidence="9" id="KW-1185">Reference proteome</keyword>
<accession>A0A7C9NFQ9</accession>
<keyword evidence="3" id="KW-0808">Transferase</keyword>
<dbReference type="RefSeq" id="WP_161481067.1">
    <property type="nucleotide sequence ID" value="NZ_WXEW01000005.1"/>
</dbReference>
<evidence type="ECO:0000313" key="9">
    <source>
        <dbReference type="Proteomes" id="UP000479526"/>
    </source>
</evidence>
<reference evidence="8 9" key="1">
    <citation type="submission" date="2020-01" db="EMBL/GenBank/DDBJ databases">
        <title>Herbidospora sp. NEAU-GS84 nov., a novel actinomycete isolated from soil.</title>
        <authorList>
            <person name="Han L."/>
        </authorList>
    </citation>
    <scope>NUCLEOTIDE SEQUENCE [LARGE SCALE GENOMIC DNA]</scope>
    <source>
        <strain evidence="8 9">NEAU-GS84</strain>
    </source>
</reference>
<dbReference type="Proteomes" id="UP000479526">
    <property type="component" value="Unassembled WGS sequence"/>
</dbReference>
<dbReference type="EC" id="2.7.11.1" evidence="1"/>
<sequence>MTDRPTIQRILTGISGFDDIAVGGLPASRSTLVSGTTGSGKTLFALEFLARGISGFDQPGVFITFDERPGDLRVNARSLGFDIARWEAEGRWMFVDASLEAGEQTPTVGTYDLGALTARIAHAVRQIGARRVSLDSLGSVFTRFADQDLVRRELYRLAGMLDSLEITSVITTERDADYNGVTRQGVEEFVFDNVVILRHVIRGERRHRTVEIVKFRGATHRTGEWLFTIDPEDGLVVIPVAFLAPRDRASSERVSTGNTELDAMVGGGVFRDAVVLLIGSHGGGKTLAALQFADAAYRAGERCLFHAFDETRGQLGRNAAGWGLDLDVMEASGLLRVAATYSEVASVEDHFLRIRRDIADFAPARLVIDGISALERRATPRTLLDFVIALGGVVREREITTLFTSAPTARGTSPIMEIAGITDVTLVLRHIEGPGTVRRAIAVMQTRGSAHDRAIREVAIDDTGMHVGDPYPGILRLLPDAPVPPSDREE</sequence>
<dbReference type="InterPro" id="IPR014774">
    <property type="entry name" value="KaiC-like_dom"/>
</dbReference>
<feature type="domain" description="KaiC" evidence="7">
    <location>
        <begin position="8"/>
        <end position="251"/>
    </location>
</feature>
<keyword evidence="5" id="KW-0418">Kinase</keyword>
<dbReference type="PANTHER" id="PTHR42926">
    <property type="match status" value="1"/>
</dbReference>
<dbReference type="InterPro" id="IPR010624">
    <property type="entry name" value="KaiC_dom"/>
</dbReference>
<feature type="domain" description="KaiC" evidence="7">
    <location>
        <begin position="252"/>
        <end position="481"/>
    </location>
</feature>